<gene>
    <name evidence="6" type="ORF">LDJ82_05285</name>
</gene>
<dbReference type="PANTHER" id="PTHR12714">
    <property type="entry name" value="PROTEIN-S ISOPRENYLCYSTEINE O-METHYLTRANSFERASE"/>
    <property type="match status" value="1"/>
</dbReference>
<reference evidence="7" key="1">
    <citation type="submission" date="2023-07" db="EMBL/GenBank/DDBJ databases">
        <title>FDA dAtabase for Regulatory Grade micrObial Sequences (FDA-ARGOS): Supporting development and validation of Infectious Disease Dx tests.</title>
        <authorList>
            <person name="Sproer C."/>
            <person name="Gronow S."/>
            <person name="Severitt S."/>
            <person name="Schroder I."/>
            <person name="Tallon L."/>
            <person name="Sadzewicz L."/>
            <person name="Zhao X."/>
            <person name="Boylan J."/>
            <person name="Ott S."/>
            <person name="Bowen H."/>
            <person name="Vavikolanu K."/>
            <person name="Hazen T."/>
            <person name="Aluvathingal J."/>
            <person name="Nadendla S."/>
            <person name="Lowell S."/>
            <person name="Myers T."/>
            <person name="Yan Y."/>
        </authorList>
    </citation>
    <scope>NUCLEOTIDE SEQUENCE [LARGE SCALE GENOMIC DNA]</scope>
    <source>
        <strain evidence="7">FDAARGOS_1538</strain>
    </source>
</reference>
<evidence type="ECO:0000256" key="1">
    <source>
        <dbReference type="ARBA" id="ARBA00004127"/>
    </source>
</evidence>
<proteinExistence type="predicted"/>
<sequence>MKSNKPHLPIFGVGPIYVLSCLGLTVLGLVLNYRGYLEIAKVDKAKTVFVIMGFILIILGLYLWVKAVLIQKINAKVKDEILITDGVYGIVRNPVYTAFICIFTGILLFAKNYLLLVLPIIFWIYLSLLMKMSEEKWLRAKFGKEYDLYCKRVNRIIPRFPKK</sequence>
<comment type="caution">
    <text evidence="6">The sequence shown here is derived from an EMBL/GenBank/DDBJ whole genome shotgun (WGS) entry which is preliminary data.</text>
</comment>
<name>A0ABS7YZ95_9FIRM</name>
<evidence type="ECO:0000256" key="5">
    <source>
        <dbReference type="SAM" id="Phobius"/>
    </source>
</evidence>
<dbReference type="Pfam" id="PF04191">
    <property type="entry name" value="PEMT"/>
    <property type="match status" value="1"/>
</dbReference>
<feature type="transmembrane region" description="Helical" evidence="5">
    <location>
        <begin position="45"/>
        <end position="65"/>
    </location>
</feature>
<keyword evidence="2 5" id="KW-0812">Transmembrane</keyword>
<keyword evidence="3 5" id="KW-1133">Transmembrane helix</keyword>
<evidence type="ECO:0000256" key="3">
    <source>
        <dbReference type="ARBA" id="ARBA00022989"/>
    </source>
</evidence>
<dbReference type="Proteomes" id="UP001198374">
    <property type="component" value="Unassembled WGS sequence"/>
</dbReference>
<evidence type="ECO:0000313" key="7">
    <source>
        <dbReference type="Proteomes" id="UP001198374"/>
    </source>
</evidence>
<feature type="transmembrane region" description="Helical" evidence="5">
    <location>
        <begin position="86"/>
        <end position="107"/>
    </location>
</feature>
<evidence type="ECO:0000313" key="6">
    <source>
        <dbReference type="EMBL" id="MCA2096328.1"/>
    </source>
</evidence>
<dbReference type="RefSeq" id="WP_209774964.1">
    <property type="nucleotide sequence ID" value="NZ_JAGGLO010000011.1"/>
</dbReference>
<dbReference type="EMBL" id="JAIWIY010000001">
    <property type="protein sequence ID" value="MCA2096328.1"/>
    <property type="molecule type" value="Genomic_DNA"/>
</dbReference>
<keyword evidence="7" id="KW-1185">Reference proteome</keyword>
<accession>A0ABS7YZ95</accession>
<feature type="transmembrane region" description="Helical" evidence="5">
    <location>
        <begin position="12"/>
        <end position="33"/>
    </location>
</feature>
<comment type="subcellular location">
    <subcellularLocation>
        <location evidence="1">Endomembrane system</location>
        <topology evidence="1">Multi-pass membrane protein</topology>
    </subcellularLocation>
</comment>
<dbReference type="Gene3D" id="1.20.120.1630">
    <property type="match status" value="1"/>
</dbReference>
<organism evidence="6 7">
    <name type="scientific">Anaerococcus degeneri</name>
    <dbReference type="NCBI Taxonomy" id="361500"/>
    <lineage>
        <taxon>Bacteria</taxon>
        <taxon>Bacillati</taxon>
        <taxon>Bacillota</taxon>
        <taxon>Tissierellia</taxon>
        <taxon>Tissierellales</taxon>
        <taxon>Peptoniphilaceae</taxon>
        <taxon>Anaerococcus</taxon>
    </lineage>
</organism>
<keyword evidence="4 5" id="KW-0472">Membrane</keyword>
<protein>
    <submittedName>
        <fullName evidence="6">Isoprenylcysteine carboxylmethyltransferase family protein</fullName>
    </submittedName>
</protein>
<evidence type="ECO:0000256" key="4">
    <source>
        <dbReference type="ARBA" id="ARBA00023136"/>
    </source>
</evidence>
<dbReference type="PANTHER" id="PTHR12714:SF9">
    <property type="entry name" value="PROTEIN-S-ISOPRENYLCYSTEINE O-METHYLTRANSFERASE"/>
    <property type="match status" value="1"/>
</dbReference>
<evidence type="ECO:0000256" key="2">
    <source>
        <dbReference type="ARBA" id="ARBA00022692"/>
    </source>
</evidence>
<dbReference type="InterPro" id="IPR007318">
    <property type="entry name" value="Phopholipid_MeTrfase"/>
</dbReference>